<dbReference type="RefSeq" id="WP_189630114.1">
    <property type="nucleotide sequence ID" value="NZ_BNAG01000003.1"/>
</dbReference>
<comment type="caution">
    <text evidence="2">The sequence shown here is derived from an EMBL/GenBank/DDBJ whole genome shotgun (WGS) entry which is preliminary data.</text>
</comment>
<organism evidence="2 3">
    <name type="scientific">Roseivirga thermotolerans</name>
    <dbReference type="NCBI Taxonomy" id="1758176"/>
    <lineage>
        <taxon>Bacteria</taxon>
        <taxon>Pseudomonadati</taxon>
        <taxon>Bacteroidota</taxon>
        <taxon>Cytophagia</taxon>
        <taxon>Cytophagales</taxon>
        <taxon>Roseivirgaceae</taxon>
        <taxon>Roseivirga</taxon>
    </lineage>
</organism>
<gene>
    <name evidence="2" type="ORF">GCM10011340_19960</name>
</gene>
<evidence type="ECO:0000313" key="2">
    <source>
        <dbReference type="EMBL" id="GHE64956.1"/>
    </source>
</evidence>
<dbReference type="EMBL" id="BNAG01000003">
    <property type="protein sequence ID" value="GHE64956.1"/>
    <property type="molecule type" value="Genomic_DNA"/>
</dbReference>
<protein>
    <recommendedName>
        <fullName evidence="4">Terminase</fullName>
    </recommendedName>
</protein>
<keyword evidence="3" id="KW-1185">Reference proteome</keyword>
<reference evidence="3" key="1">
    <citation type="journal article" date="2019" name="Int. J. Syst. Evol. Microbiol.">
        <title>The Global Catalogue of Microorganisms (GCM) 10K type strain sequencing project: providing services to taxonomists for standard genome sequencing and annotation.</title>
        <authorList>
            <consortium name="The Broad Institute Genomics Platform"/>
            <consortium name="The Broad Institute Genome Sequencing Center for Infectious Disease"/>
            <person name="Wu L."/>
            <person name="Ma J."/>
        </authorList>
    </citation>
    <scope>NUCLEOTIDE SEQUENCE [LARGE SCALE GENOMIC DNA]</scope>
    <source>
        <strain evidence="3">CGMCC 1.15111</strain>
    </source>
</reference>
<dbReference type="Proteomes" id="UP000658258">
    <property type="component" value="Unassembled WGS sequence"/>
</dbReference>
<name>A0ABQ3I5K3_9BACT</name>
<proteinExistence type="predicted"/>
<sequence>MNLKPVKKNFYLNPIARMYLAALQLVKVLIAGRGFGKSFVNGISILTKVWQMPKSKGLFLGATYTQIFTNTLLPIKSAWAFFGYIEGIHYVVGIRPPKHFDSPFMKPGNYQNVITWWNGTTVVLASMDRPALNRGGNNDWVISDEALLIKKDEYDRNIAPSVRGSHTSLKGKPGHLSEEFTSSMPFGSFGQWLFDKKTAANNPENDTFYIEGTSWHNRKILGDEVLKKWHREMNPMIYLIEVMNYRIRQFGDVFYPALKEKHWYTDSDNFDYVDTLGANLNEFTRDCRWDKDYSRNMPLTISHDWGKFNCITIDQDHTDEIRFINAMHVHVEDSKIIDDLANDFCDYYHYHHENHKYVYQFGDKSGNNAEGNAKLNNFEQFATVLRKRGWTVTRMKTGDVNHLDRHTFISKLHREEDPRLPKLRYNALQCKDLRISLESARMKDTQKDKSSEKPKSGVKPEHATHYSDAHDYRLWHGVHDRIEEPDYTGHVDFG</sequence>
<evidence type="ECO:0008006" key="4">
    <source>
        <dbReference type="Google" id="ProtNLM"/>
    </source>
</evidence>
<accession>A0ABQ3I5K3</accession>
<evidence type="ECO:0000313" key="3">
    <source>
        <dbReference type="Proteomes" id="UP000658258"/>
    </source>
</evidence>
<feature type="region of interest" description="Disordered" evidence="1">
    <location>
        <begin position="439"/>
        <end position="465"/>
    </location>
</feature>
<dbReference type="Gene3D" id="3.40.50.300">
    <property type="entry name" value="P-loop containing nucleotide triphosphate hydrolases"/>
    <property type="match status" value="1"/>
</dbReference>
<dbReference type="InterPro" id="IPR027417">
    <property type="entry name" value="P-loop_NTPase"/>
</dbReference>
<evidence type="ECO:0000256" key="1">
    <source>
        <dbReference type="SAM" id="MobiDB-lite"/>
    </source>
</evidence>